<dbReference type="EMBL" id="OX395126">
    <property type="protein sequence ID" value="CAI5762353.1"/>
    <property type="molecule type" value="Genomic_DNA"/>
</dbReference>
<protein>
    <submittedName>
        <fullName evidence="2">Uncharacterized protein</fullName>
    </submittedName>
</protein>
<gene>
    <name evidence="2" type="ORF">PODLI_1B036520</name>
</gene>
<evidence type="ECO:0000256" key="1">
    <source>
        <dbReference type="SAM" id="MobiDB-lite"/>
    </source>
</evidence>
<proteinExistence type="predicted"/>
<keyword evidence="3" id="KW-1185">Reference proteome</keyword>
<reference evidence="2" key="1">
    <citation type="submission" date="2022-12" db="EMBL/GenBank/DDBJ databases">
        <authorList>
            <person name="Alioto T."/>
            <person name="Alioto T."/>
            <person name="Gomez Garrido J."/>
        </authorList>
    </citation>
    <scope>NUCLEOTIDE SEQUENCE</scope>
</reference>
<feature type="region of interest" description="Disordered" evidence="1">
    <location>
        <begin position="73"/>
        <end position="93"/>
    </location>
</feature>
<accession>A0AA35NVA1</accession>
<sequence length="111" mass="12244">MGLCLLSKRGTWAWGLPLEGRKEGLRARALPELPRCATQVNALLGPTLTWALPGLTKRPIAGQGFSLAALATERRRRRRREGGKEGRGRHARSFLPSFHAETAFFALLAQI</sequence>
<evidence type="ECO:0000313" key="2">
    <source>
        <dbReference type="EMBL" id="CAI5762353.1"/>
    </source>
</evidence>
<organism evidence="2 3">
    <name type="scientific">Podarcis lilfordi</name>
    <name type="common">Lilford's wall lizard</name>
    <dbReference type="NCBI Taxonomy" id="74358"/>
    <lineage>
        <taxon>Eukaryota</taxon>
        <taxon>Metazoa</taxon>
        <taxon>Chordata</taxon>
        <taxon>Craniata</taxon>
        <taxon>Vertebrata</taxon>
        <taxon>Euteleostomi</taxon>
        <taxon>Lepidosauria</taxon>
        <taxon>Squamata</taxon>
        <taxon>Bifurcata</taxon>
        <taxon>Unidentata</taxon>
        <taxon>Episquamata</taxon>
        <taxon>Laterata</taxon>
        <taxon>Lacertibaenia</taxon>
        <taxon>Lacertidae</taxon>
        <taxon>Podarcis</taxon>
    </lineage>
</organism>
<dbReference type="AlphaFoldDB" id="A0AA35NVA1"/>
<evidence type="ECO:0000313" key="3">
    <source>
        <dbReference type="Proteomes" id="UP001178461"/>
    </source>
</evidence>
<dbReference type="Proteomes" id="UP001178461">
    <property type="component" value="Chromosome 1"/>
</dbReference>
<name>A0AA35NVA1_9SAUR</name>